<dbReference type="EMBL" id="CM055753">
    <property type="protein sequence ID" value="KAJ7991708.1"/>
    <property type="molecule type" value="Genomic_DNA"/>
</dbReference>
<sequence length="257" mass="31467">MTESLMETCLSVQASSNGVQRRKNRRHDKETSFTYLGMIAHAIQGSPDKMLLSCQLMDKLEAFISGDRQAIKNNIRVCLSTYDCFVKVPVGRYVKNNLWKFDDSKITAKMARRHFKGILEEFPELSNKQLYHQQQLYHHPHQKQLYHHHPHQQQLYHHHTHQQQLYHHHQQQQLYHHPHQKQLYHHHPHQQQLYHHHQQQQLYHHHHQQQLYHHHPHQQQLYTVKRKRSLRNFWRFFNLKLWGNLLWCLEEPSWKGS</sequence>
<dbReference type="Proteomes" id="UP001157502">
    <property type="component" value="Chromosome 26"/>
</dbReference>
<evidence type="ECO:0000313" key="2">
    <source>
        <dbReference type="Proteomes" id="UP001157502"/>
    </source>
</evidence>
<keyword evidence="2" id="KW-1185">Reference proteome</keyword>
<name>A0ACC2FK57_DALPE</name>
<gene>
    <name evidence="1" type="ORF">DPEC_G00286680</name>
</gene>
<evidence type="ECO:0000313" key="1">
    <source>
        <dbReference type="EMBL" id="KAJ7991708.1"/>
    </source>
</evidence>
<reference evidence="1" key="1">
    <citation type="submission" date="2021-05" db="EMBL/GenBank/DDBJ databases">
        <authorList>
            <person name="Pan Q."/>
            <person name="Jouanno E."/>
            <person name="Zahm M."/>
            <person name="Klopp C."/>
            <person name="Cabau C."/>
            <person name="Louis A."/>
            <person name="Berthelot C."/>
            <person name="Parey E."/>
            <person name="Roest Crollius H."/>
            <person name="Montfort J."/>
            <person name="Robinson-Rechavi M."/>
            <person name="Bouchez O."/>
            <person name="Lampietro C."/>
            <person name="Lopez Roques C."/>
            <person name="Donnadieu C."/>
            <person name="Postlethwait J."/>
            <person name="Bobe J."/>
            <person name="Dillon D."/>
            <person name="Chandos A."/>
            <person name="von Hippel F."/>
            <person name="Guiguen Y."/>
        </authorList>
    </citation>
    <scope>NUCLEOTIDE SEQUENCE</scope>
    <source>
        <strain evidence="1">YG-Jan2019</strain>
    </source>
</reference>
<protein>
    <submittedName>
        <fullName evidence="1">Uncharacterized protein</fullName>
    </submittedName>
</protein>
<proteinExistence type="predicted"/>
<accession>A0ACC2FK57</accession>
<comment type="caution">
    <text evidence="1">The sequence shown here is derived from an EMBL/GenBank/DDBJ whole genome shotgun (WGS) entry which is preliminary data.</text>
</comment>
<organism evidence="1 2">
    <name type="scientific">Dallia pectoralis</name>
    <name type="common">Alaska blackfish</name>
    <dbReference type="NCBI Taxonomy" id="75939"/>
    <lineage>
        <taxon>Eukaryota</taxon>
        <taxon>Metazoa</taxon>
        <taxon>Chordata</taxon>
        <taxon>Craniata</taxon>
        <taxon>Vertebrata</taxon>
        <taxon>Euteleostomi</taxon>
        <taxon>Actinopterygii</taxon>
        <taxon>Neopterygii</taxon>
        <taxon>Teleostei</taxon>
        <taxon>Protacanthopterygii</taxon>
        <taxon>Esociformes</taxon>
        <taxon>Umbridae</taxon>
        <taxon>Dallia</taxon>
    </lineage>
</organism>